<dbReference type="Gene3D" id="1.10.3860.10">
    <property type="entry name" value="Sodium:dicarboxylate symporter"/>
    <property type="match status" value="1"/>
</dbReference>
<feature type="transmembrane region" description="Helical" evidence="7">
    <location>
        <begin position="288"/>
        <end position="309"/>
    </location>
</feature>
<dbReference type="EMBL" id="JAENBO010000003">
    <property type="protein sequence ID" value="MBJ8325942.1"/>
    <property type="molecule type" value="Genomic_DNA"/>
</dbReference>
<protein>
    <submittedName>
        <fullName evidence="8">Dicarboxylate/amino acid:cation symporter</fullName>
    </submittedName>
</protein>
<dbReference type="Proteomes" id="UP000653045">
    <property type="component" value="Unassembled WGS sequence"/>
</dbReference>
<keyword evidence="6 7" id="KW-0472">Membrane</keyword>
<dbReference type="PRINTS" id="PR00173">
    <property type="entry name" value="EDTRNSPORT"/>
</dbReference>
<evidence type="ECO:0000256" key="5">
    <source>
        <dbReference type="ARBA" id="ARBA00022989"/>
    </source>
</evidence>
<dbReference type="SUPFAM" id="SSF118215">
    <property type="entry name" value="Proton glutamate symport protein"/>
    <property type="match status" value="1"/>
</dbReference>
<feature type="transmembrane region" description="Helical" evidence="7">
    <location>
        <begin position="7"/>
        <end position="25"/>
    </location>
</feature>
<dbReference type="PANTHER" id="PTHR42865:SF7">
    <property type="entry name" value="PROTON_GLUTAMATE-ASPARTATE SYMPORTER"/>
    <property type="match status" value="1"/>
</dbReference>
<dbReference type="PANTHER" id="PTHR42865">
    <property type="entry name" value="PROTON/GLUTAMATE-ASPARTATE SYMPORTER"/>
    <property type="match status" value="1"/>
</dbReference>
<keyword evidence="9" id="KW-1185">Reference proteome</keyword>
<evidence type="ECO:0000256" key="3">
    <source>
        <dbReference type="ARBA" id="ARBA00022475"/>
    </source>
</evidence>
<evidence type="ECO:0000256" key="7">
    <source>
        <dbReference type="SAM" id="Phobius"/>
    </source>
</evidence>
<accession>A0ABS0ZIW3</accession>
<evidence type="ECO:0000256" key="4">
    <source>
        <dbReference type="ARBA" id="ARBA00022692"/>
    </source>
</evidence>
<sequence>MKKISFISQVVLAVIVGIAFGLWFPDLTAYFSIFGQIFLKLMQMSIPILIFGQIVYALGSIEKKDISKIGGLTIAIFAVSTLIAAFWGILFGSLFKPGQGVSISLASNEAIAAQELNLSETFTEFFPSNIFASLSSGSIIQIIVFSLVFGTAINIYVQNHANNVILKILDEINDIVMIVIRMVMSIAPIGIFSLVADTVSEAGLSVILPLLKYLIVYAFATFLFLGIWITVVKIYCKRSVSFLVKGIKEMSVVALTTGSSAITLSTAIDGAKKYLKVDDYITNLVLPLGVSLNSNGAAMHMAITVVTVAQMYSFNLGLDKLIYLGILASLVSLANSVAPGSSIVSLAIIFPQMGIPIEAVALFAGVDYFVGMIRTILNVDSDVFTAMLVAQSVGKKQN</sequence>
<dbReference type="InterPro" id="IPR001991">
    <property type="entry name" value="Na-dicarboxylate_symporter"/>
</dbReference>
<feature type="transmembrane region" description="Helical" evidence="7">
    <location>
        <begin position="71"/>
        <end position="95"/>
    </location>
</feature>
<evidence type="ECO:0000256" key="1">
    <source>
        <dbReference type="ARBA" id="ARBA00004651"/>
    </source>
</evidence>
<dbReference type="RefSeq" id="WP_199575543.1">
    <property type="nucleotide sequence ID" value="NZ_JAENBO010000003.1"/>
</dbReference>
<dbReference type="InterPro" id="IPR036458">
    <property type="entry name" value="Na:dicarbo_symporter_sf"/>
</dbReference>
<reference evidence="8 9" key="1">
    <citation type="journal article" date="2021" name="Int. J. Syst. Evol. Microbiol.">
        <title>Streptococcus vicugnae sp. nov., isolated from faeces of alpacas (Vicugna pacos) and cattle (Bos taurus), Streptococcus zalophi sp. nov., and Streptococcus pacificus sp. nov., isolated from respiratory tract of California sea lions (Zalophus californianus).</title>
        <authorList>
            <person name="Volokhov D.V."/>
            <person name="Zagorodnyaya T.A."/>
            <person name="Shen Z."/>
            <person name="Blom J."/>
            <person name="Furtak V.A."/>
            <person name="Eisenberg T."/>
            <person name="Fan P."/>
            <person name="Jeong K.C."/>
            <person name="Gao Y."/>
            <person name="Zhang S."/>
            <person name="Amselle M."/>
        </authorList>
    </citation>
    <scope>NUCLEOTIDE SEQUENCE [LARGE SCALE GENOMIC DNA]</scope>
    <source>
        <strain evidence="8 9">CSL7591</strain>
    </source>
</reference>
<evidence type="ECO:0000256" key="2">
    <source>
        <dbReference type="ARBA" id="ARBA00022448"/>
    </source>
</evidence>
<evidence type="ECO:0000256" key="6">
    <source>
        <dbReference type="ARBA" id="ARBA00023136"/>
    </source>
</evidence>
<evidence type="ECO:0000313" key="8">
    <source>
        <dbReference type="EMBL" id="MBJ8325942.1"/>
    </source>
</evidence>
<comment type="caution">
    <text evidence="8">The sequence shown here is derived from an EMBL/GenBank/DDBJ whole genome shotgun (WGS) entry which is preliminary data.</text>
</comment>
<feature type="transmembrane region" description="Helical" evidence="7">
    <location>
        <begin position="247"/>
        <end position="268"/>
    </location>
</feature>
<dbReference type="Pfam" id="PF00375">
    <property type="entry name" value="SDF"/>
    <property type="match status" value="1"/>
</dbReference>
<keyword evidence="5 7" id="KW-1133">Transmembrane helix</keyword>
<keyword evidence="3" id="KW-1003">Cell membrane</keyword>
<feature type="transmembrane region" description="Helical" evidence="7">
    <location>
        <begin position="37"/>
        <end position="59"/>
    </location>
</feature>
<feature type="transmembrane region" description="Helical" evidence="7">
    <location>
        <begin position="321"/>
        <end position="338"/>
    </location>
</feature>
<organism evidence="8 9">
    <name type="scientific">Streptococcus pacificus</name>
    <dbReference type="NCBI Taxonomy" id="2740577"/>
    <lineage>
        <taxon>Bacteria</taxon>
        <taxon>Bacillati</taxon>
        <taxon>Bacillota</taxon>
        <taxon>Bacilli</taxon>
        <taxon>Lactobacillales</taxon>
        <taxon>Streptococcaceae</taxon>
        <taxon>Streptococcus</taxon>
    </lineage>
</organism>
<name>A0ABS0ZIW3_9STRE</name>
<comment type="subcellular location">
    <subcellularLocation>
        <location evidence="1">Cell membrane</location>
        <topology evidence="1">Multi-pass membrane protein</topology>
    </subcellularLocation>
</comment>
<feature type="transmembrane region" description="Helical" evidence="7">
    <location>
        <begin position="178"/>
        <end position="195"/>
    </location>
</feature>
<keyword evidence="4 7" id="KW-0812">Transmembrane</keyword>
<proteinExistence type="predicted"/>
<feature type="transmembrane region" description="Helical" evidence="7">
    <location>
        <begin position="215"/>
        <end position="235"/>
    </location>
</feature>
<evidence type="ECO:0000313" key="9">
    <source>
        <dbReference type="Proteomes" id="UP000653045"/>
    </source>
</evidence>
<keyword evidence="2" id="KW-0813">Transport</keyword>
<gene>
    <name evidence="8" type="ORF">JHK62_04575</name>
</gene>
<feature type="transmembrane region" description="Helical" evidence="7">
    <location>
        <begin position="344"/>
        <end position="370"/>
    </location>
</feature>
<feature type="transmembrane region" description="Helical" evidence="7">
    <location>
        <begin position="130"/>
        <end position="157"/>
    </location>
</feature>